<dbReference type="STRING" id="34002.SAMN04489859_102141"/>
<reference evidence="1 2" key="1">
    <citation type="submission" date="2016-10" db="EMBL/GenBank/DDBJ databases">
        <authorList>
            <person name="de Groot N.N."/>
        </authorList>
    </citation>
    <scope>NUCLEOTIDE SEQUENCE [LARGE SCALE GENOMIC DNA]</scope>
    <source>
        <strain evidence="1 2">DSM 8512</strain>
    </source>
</reference>
<name>A0A1H8KAP0_9RHOB</name>
<evidence type="ECO:0008006" key="3">
    <source>
        <dbReference type="Google" id="ProtNLM"/>
    </source>
</evidence>
<dbReference type="OrthoDB" id="7781596at2"/>
<dbReference type="Proteomes" id="UP000199054">
    <property type="component" value="Unassembled WGS sequence"/>
</dbReference>
<gene>
    <name evidence="1" type="ORF">SAMN04489859_102141</name>
</gene>
<dbReference type="RefSeq" id="WP_090613656.1">
    <property type="nucleotide sequence ID" value="NZ_CP067124.1"/>
</dbReference>
<sequence>MSIQPDLLSCPFCGSQPMILGMDRAQHPVAGCILSGRTIAAREFREWNKRTQLPDAGQLCNSTVEMAECVAFSAGYEAGERDGLAKGGA</sequence>
<accession>A0A1H8KAP0</accession>
<organism evidence="1 2">
    <name type="scientific">Paracoccus alcaliphilus</name>
    <dbReference type="NCBI Taxonomy" id="34002"/>
    <lineage>
        <taxon>Bacteria</taxon>
        <taxon>Pseudomonadati</taxon>
        <taxon>Pseudomonadota</taxon>
        <taxon>Alphaproteobacteria</taxon>
        <taxon>Rhodobacterales</taxon>
        <taxon>Paracoccaceae</taxon>
        <taxon>Paracoccus</taxon>
    </lineage>
</organism>
<dbReference type="AlphaFoldDB" id="A0A1H8KAP0"/>
<evidence type="ECO:0000313" key="2">
    <source>
        <dbReference type="Proteomes" id="UP000199054"/>
    </source>
</evidence>
<proteinExistence type="predicted"/>
<dbReference type="EMBL" id="FODE01000021">
    <property type="protein sequence ID" value="SEN90079.1"/>
    <property type="molecule type" value="Genomic_DNA"/>
</dbReference>
<keyword evidence="2" id="KW-1185">Reference proteome</keyword>
<evidence type="ECO:0000313" key="1">
    <source>
        <dbReference type="EMBL" id="SEN90079.1"/>
    </source>
</evidence>
<protein>
    <recommendedName>
        <fullName evidence="3">Restriction alleviation protein Lar</fullName>
    </recommendedName>
</protein>